<dbReference type="AlphaFoldDB" id="A0A1J4JL95"/>
<dbReference type="Gene3D" id="3.30.300.20">
    <property type="match status" value="1"/>
</dbReference>
<dbReference type="RefSeq" id="XP_068351476.1">
    <property type="nucleotide sequence ID" value="XM_068494571.1"/>
</dbReference>
<reference evidence="1" key="1">
    <citation type="submission" date="2016-10" db="EMBL/GenBank/DDBJ databases">
        <authorList>
            <person name="Benchimol M."/>
            <person name="Almeida L.G."/>
            <person name="Vasconcelos A.T."/>
            <person name="Perreira-Neves A."/>
            <person name="Rosa I.A."/>
            <person name="Tasca T."/>
            <person name="Bogo M.R."/>
            <person name="de Souza W."/>
        </authorList>
    </citation>
    <scope>NUCLEOTIDE SEQUENCE [LARGE SCALE GENOMIC DNA]</scope>
    <source>
        <strain evidence="1">K</strain>
    </source>
</reference>
<accession>A0A1J4JL95</accession>
<dbReference type="Proteomes" id="UP000179807">
    <property type="component" value="Unassembled WGS sequence"/>
</dbReference>
<dbReference type="EMBL" id="MLAK01001060">
    <property type="protein sequence ID" value="OHS98339.1"/>
    <property type="molecule type" value="Genomic_DNA"/>
</dbReference>
<keyword evidence="2" id="KW-1185">Reference proteome</keyword>
<evidence type="ECO:0000313" key="1">
    <source>
        <dbReference type="EMBL" id="OHS98339.1"/>
    </source>
</evidence>
<protein>
    <submittedName>
        <fullName evidence="1">OsmC-like protein</fullName>
    </submittedName>
</protein>
<dbReference type="InterPro" id="IPR015946">
    <property type="entry name" value="KH_dom-like_a/b"/>
</dbReference>
<dbReference type="Pfam" id="PF02566">
    <property type="entry name" value="OsmC"/>
    <property type="match status" value="1"/>
</dbReference>
<organism evidence="1 2">
    <name type="scientific">Tritrichomonas foetus</name>
    <dbReference type="NCBI Taxonomy" id="1144522"/>
    <lineage>
        <taxon>Eukaryota</taxon>
        <taxon>Metamonada</taxon>
        <taxon>Parabasalia</taxon>
        <taxon>Tritrichomonadida</taxon>
        <taxon>Tritrichomonadidae</taxon>
        <taxon>Tritrichomonas</taxon>
    </lineage>
</organism>
<dbReference type="PANTHER" id="PTHR34352:SF1">
    <property type="entry name" value="PROTEIN YHFA"/>
    <property type="match status" value="1"/>
</dbReference>
<dbReference type="InterPro" id="IPR036102">
    <property type="entry name" value="OsmC/Ohrsf"/>
</dbReference>
<dbReference type="InterPro" id="IPR003718">
    <property type="entry name" value="OsmC/Ohr_fam"/>
</dbReference>
<dbReference type="VEuPathDB" id="TrichDB:TRFO_08917"/>
<name>A0A1J4JL95_9EUKA</name>
<gene>
    <name evidence="1" type="ORF">TRFO_08917</name>
</gene>
<comment type="caution">
    <text evidence="1">The sequence shown here is derived from an EMBL/GenBank/DDBJ whole genome shotgun (WGS) entry which is preliminary data.</text>
</comment>
<proteinExistence type="predicted"/>
<dbReference type="GeneID" id="94829275"/>
<dbReference type="SUPFAM" id="SSF82784">
    <property type="entry name" value="OsmC-like"/>
    <property type="match status" value="1"/>
</dbReference>
<sequence length="162" mass="18385">MLEYDNSLFRFFISHFRIMLNYSPLFSRFSTQIPDAKVLVQHVQDSEWLGVGNGKSTPIKASSKYETSPTDCLLASIGSCSASDLRFLLEKKGKKVNNIQAHVIATWADEPKTHIESFNIAFKVDADDVTQEEIDEMVKTVEEKMCPVSQTLKNPPKIKYIH</sequence>
<dbReference type="PANTHER" id="PTHR34352">
    <property type="entry name" value="PROTEIN YHFA"/>
    <property type="match status" value="1"/>
</dbReference>
<evidence type="ECO:0000313" key="2">
    <source>
        <dbReference type="Proteomes" id="UP000179807"/>
    </source>
</evidence>